<gene>
    <name evidence="2" type="ORF">OJAV_G00039490</name>
</gene>
<dbReference type="AlphaFoldDB" id="A0A3S2PD86"/>
<sequence length="109" mass="12067">MAPSSRAAERMRRTQLQPHVKEVQKTQRNSESNQRFPNPRAPQRLLFGLPSGKGREKPKAARLRGARGEQPRSRGSGEGGARPGVCSSLRSQARGSSAHFPARKANLRW</sequence>
<dbReference type="Proteomes" id="UP000283210">
    <property type="component" value="Chromosome 5"/>
</dbReference>
<evidence type="ECO:0000256" key="1">
    <source>
        <dbReference type="SAM" id="MobiDB-lite"/>
    </source>
</evidence>
<accession>A0A3S2PD86</accession>
<evidence type="ECO:0000313" key="3">
    <source>
        <dbReference type="Proteomes" id="UP000283210"/>
    </source>
</evidence>
<name>A0A3S2PD86_ORYJA</name>
<proteinExistence type="predicted"/>
<feature type="compositionally biased region" description="Polar residues" evidence="1">
    <location>
        <begin position="26"/>
        <end position="36"/>
    </location>
</feature>
<organism evidence="2 3">
    <name type="scientific">Oryzias javanicus</name>
    <name type="common">Javanese ricefish</name>
    <name type="synonym">Aplocheilus javanicus</name>
    <dbReference type="NCBI Taxonomy" id="123683"/>
    <lineage>
        <taxon>Eukaryota</taxon>
        <taxon>Metazoa</taxon>
        <taxon>Chordata</taxon>
        <taxon>Craniata</taxon>
        <taxon>Vertebrata</taxon>
        <taxon>Euteleostomi</taxon>
        <taxon>Actinopterygii</taxon>
        <taxon>Neopterygii</taxon>
        <taxon>Teleostei</taxon>
        <taxon>Neoteleostei</taxon>
        <taxon>Acanthomorphata</taxon>
        <taxon>Ovalentaria</taxon>
        <taxon>Atherinomorphae</taxon>
        <taxon>Beloniformes</taxon>
        <taxon>Adrianichthyidae</taxon>
        <taxon>Oryziinae</taxon>
        <taxon>Oryzias</taxon>
    </lineage>
</organism>
<reference evidence="2 3" key="1">
    <citation type="submission" date="2018-11" db="EMBL/GenBank/DDBJ databases">
        <authorList>
            <person name="Lopez-Roques C."/>
            <person name="Donnadieu C."/>
            <person name="Bouchez O."/>
            <person name="Klopp C."/>
            <person name="Cabau C."/>
            <person name="Zahm M."/>
        </authorList>
    </citation>
    <scope>NUCLEOTIDE SEQUENCE [LARGE SCALE GENOMIC DNA]</scope>
    <source>
        <strain evidence="2">RS831</strain>
        <tissue evidence="2">Whole body</tissue>
    </source>
</reference>
<dbReference type="EMBL" id="CM012441">
    <property type="protein sequence ID" value="RVE72528.1"/>
    <property type="molecule type" value="Genomic_DNA"/>
</dbReference>
<reference evidence="2 3" key="2">
    <citation type="submission" date="2019-01" db="EMBL/GenBank/DDBJ databases">
        <title>A chromosome length genome reference of the Java medaka (oryzias javanicus).</title>
        <authorList>
            <person name="Herpin A."/>
            <person name="Takehana Y."/>
            <person name="Naruse K."/>
            <person name="Ansai S."/>
            <person name="Kawaguchi M."/>
        </authorList>
    </citation>
    <scope>NUCLEOTIDE SEQUENCE [LARGE SCALE GENOMIC DNA]</scope>
    <source>
        <strain evidence="2">RS831</strain>
        <tissue evidence="2">Whole body</tissue>
    </source>
</reference>
<feature type="region of interest" description="Disordered" evidence="1">
    <location>
        <begin position="1"/>
        <end position="109"/>
    </location>
</feature>
<protein>
    <submittedName>
        <fullName evidence="2">Uncharacterized protein</fullName>
    </submittedName>
</protein>
<keyword evidence="3" id="KW-1185">Reference proteome</keyword>
<evidence type="ECO:0000313" key="2">
    <source>
        <dbReference type="EMBL" id="RVE72528.1"/>
    </source>
</evidence>